<evidence type="ECO:0000256" key="1">
    <source>
        <dbReference type="SAM" id="Phobius"/>
    </source>
</evidence>
<sequence length="67" mass="7713">MEAREGLENVMSWTRLGLVIYVCAILNYCYGFYSFIQMNFINATISTATYLVLIYAVSIIEEESEKI</sequence>
<feature type="transmembrane region" description="Helical" evidence="1">
    <location>
        <begin position="40"/>
        <end position="60"/>
    </location>
</feature>
<comment type="caution">
    <text evidence="2">The sequence shown here is derived from an EMBL/GenBank/DDBJ whole genome shotgun (WGS) entry which is preliminary data.</text>
</comment>
<organism evidence="2 3">
    <name type="scientific">miscellaneous Crenarchaeota group-15 archaeon DG-45</name>
    <dbReference type="NCBI Taxonomy" id="1685127"/>
    <lineage>
        <taxon>Archaea</taxon>
        <taxon>Candidatus Bathyarchaeota</taxon>
        <taxon>MCG-15</taxon>
    </lineage>
</organism>
<protein>
    <submittedName>
        <fullName evidence="2">Uncharacterized protein</fullName>
    </submittedName>
</protein>
<keyword evidence="1" id="KW-0472">Membrane</keyword>
<dbReference type="EMBL" id="LFWZ01000024">
    <property type="protein sequence ID" value="KON30678.1"/>
    <property type="molecule type" value="Genomic_DNA"/>
</dbReference>
<gene>
    <name evidence="2" type="ORF">AC482_03240</name>
</gene>
<keyword evidence="1" id="KW-1133">Transmembrane helix</keyword>
<feature type="transmembrane region" description="Helical" evidence="1">
    <location>
        <begin position="12"/>
        <end position="33"/>
    </location>
</feature>
<accession>A0A0M0BQ27</accession>
<keyword evidence="1" id="KW-0812">Transmembrane</keyword>
<dbReference type="Proteomes" id="UP000037210">
    <property type="component" value="Unassembled WGS sequence"/>
</dbReference>
<proteinExistence type="predicted"/>
<name>A0A0M0BQ27_9ARCH</name>
<dbReference type="AlphaFoldDB" id="A0A0M0BQ27"/>
<reference evidence="2 3" key="1">
    <citation type="submission" date="2015-06" db="EMBL/GenBank/DDBJ databases">
        <title>New insights into the roles of widespread benthic archaea in carbon and nitrogen cycling.</title>
        <authorList>
            <person name="Lazar C.S."/>
            <person name="Baker B.J."/>
            <person name="Seitz K.W."/>
            <person name="Hyde A.S."/>
            <person name="Dick G.J."/>
            <person name="Hinrichs K.-U."/>
            <person name="Teske A.P."/>
        </authorList>
    </citation>
    <scope>NUCLEOTIDE SEQUENCE [LARGE SCALE GENOMIC DNA]</scope>
    <source>
        <strain evidence="2">DG-45</strain>
    </source>
</reference>
<evidence type="ECO:0000313" key="3">
    <source>
        <dbReference type="Proteomes" id="UP000037210"/>
    </source>
</evidence>
<evidence type="ECO:0000313" key="2">
    <source>
        <dbReference type="EMBL" id="KON30678.1"/>
    </source>
</evidence>